<dbReference type="Pfam" id="PF01244">
    <property type="entry name" value="Peptidase_M19"/>
    <property type="match status" value="1"/>
</dbReference>
<evidence type="ECO:0000313" key="2">
    <source>
        <dbReference type="EMBL" id="TKC52443.1"/>
    </source>
</evidence>
<organism evidence="2 3">
    <name type="scientific">Monodon monoceros</name>
    <name type="common">Narwhal</name>
    <name type="synonym">Ceratodon monodon</name>
    <dbReference type="NCBI Taxonomy" id="40151"/>
    <lineage>
        <taxon>Eukaryota</taxon>
        <taxon>Metazoa</taxon>
        <taxon>Chordata</taxon>
        <taxon>Craniata</taxon>
        <taxon>Vertebrata</taxon>
        <taxon>Euteleostomi</taxon>
        <taxon>Mammalia</taxon>
        <taxon>Eutheria</taxon>
        <taxon>Laurasiatheria</taxon>
        <taxon>Artiodactyla</taxon>
        <taxon>Whippomorpha</taxon>
        <taxon>Cetacea</taxon>
        <taxon>Odontoceti</taxon>
        <taxon>Monodontidae</taxon>
        <taxon>Monodon</taxon>
    </lineage>
</organism>
<dbReference type="PANTHER" id="PTHR10443:SF9">
    <property type="entry name" value="DIPEPTIDASE 2"/>
    <property type="match status" value="1"/>
</dbReference>
<feature type="non-terminal residue" evidence="2">
    <location>
        <position position="1"/>
    </location>
</feature>
<reference evidence="3" key="1">
    <citation type="journal article" date="2019" name="IScience">
        <title>Narwhal Genome Reveals Long-Term Low Genetic Diversity despite Current Large Abundance Size.</title>
        <authorList>
            <person name="Westbury M.V."/>
            <person name="Petersen B."/>
            <person name="Garde E."/>
            <person name="Heide-Jorgensen M.P."/>
            <person name="Lorenzen E.D."/>
        </authorList>
    </citation>
    <scope>NUCLEOTIDE SEQUENCE [LARGE SCALE GENOMIC DNA]</scope>
</reference>
<sequence>WLPFLLLHLVTTTSSTEGVEKRSWAGMGRHTAWLVATGSTGMFLWPHQQRWKQRSQSPDVLPRESMLRKSWTKISVAPDPKSGDCSMVPGGGPHRILQAAPLGGLCRRAEPHRPPLSDPPLPACLALRSLRPGGLEGPRALSQRPLLCLLLLLGLLLWLVTRADHTGHLQHPKSAGAHTGPDAGVPTCGRDMPLVLRQFYHNGLQDVNLHNFSHGQTSLDRLNDGLGGAQFWSAYVLCQTHERDAVHLTLEQIDLIRLMCASYSELELVISVKALNNTRKLACLTGVEGGHSLDSSLSILHTFYALGVHYVTLTHTCNTPWAQSSAKGIHPFYSNVSRLTGFGEKVVAEMNRLGMMVDLSHVLDAVAQRALEVSQAPVIFSHSAARGVCKNTWNVPDDILQLLKKNGGIVMLSLSVRVLQCNPLANVSTVADHFDHIRAVIGCKFIGIGGDYDGAGRSCWGVAGVRKSSGVCFEETCGGSSDRWNRYAGLGKRVALSRWSEQVYVLPADCRLLVREENEGQSPLEDEFPDEQLGSSCRSVLPHLHQREDLAPDQKLTRAAVCGNPILSPKWSFSKSCPHMGPGPTVIAAFPVLIIWLW</sequence>
<dbReference type="PANTHER" id="PTHR10443">
    <property type="entry name" value="MICROSOMAL DIPEPTIDASE"/>
    <property type="match status" value="1"/>
</dbReference>
<comment type="subunit">
    <text evidence="1">Homodimer; disulfide-linked.</text>
</comment>
<keyword evidence="1" id="KW-0224">Dipeptidase</keyword>
<feature type="signal peptide" evidence="1">
    <location>
        <begin position="1"/>
        <end position="18"/>
    </location>
</feature>
<evidence type="ECO:0000313" key="3">
    <source>
        <dbReference type="Proteomes" id="UP000308365"/>
    </source>
</evidence>
<proteinExistence type="inferred from homology"/>
<keyword evidence="1" id="KW-0378">Hydrolase</keyword>
<dbReference type="EMBL" id="RWIC01000028">
    <property type="protein sequence ID" value="TKC52443.1"/>
    <property type="molecule type" value="Genomic_DNA"/>
</dbReference>
<comment type="catalytic activity">
    <reaction evidence="1">
        <text>an L-aminoacyl-L-amino acid + H2O = 2 an L-alpha-amino acid</text>
        <dbReference type="Rhea" id="RHEA:48940"/>
        <dbReference type="ChEBI" id="CHEBI:15377"/>
        <dbReference type="ChEBI" id="CHEBI:59869"/>
        <dbReference type="ChEBI" id="CHEBI:77460"/>
        <dbReference type="EC" id="3.4.13.19"/>
    </reaction>
</comment>
<keyword evidence="1" id="KW-0482">Metalloprotease</keyword>
<name>A0A4U1FQL5_MONMO</name>
<comment type="cofactor">
    <cofactor evidence="1">
        <name>Zn(2+)</name>
        <dbReference type="ChEBI" id="CHEBI:29105"/>
    </cofactor>
</comment>
<dbReference type="GO" id="GO:0046872">
    <property type="term" value="F:metal ion binding"/>
    <property type="evidence" value="ECO:0007669"/>
    <property type="project" value="UniProtKB-UniRule"/>
</dbReference>
<dbReference type="Gene3D" id="3.20.20.140">
    <property type="entry name" value="Metal-dependent hydrolases"/>
    <property type="match status" value="1"/>
</dbReference>
<protein>
    <recommendedName>
        <fullName evidence="1">Dipeptidase</fullName>
        <ecNumber evidence="1">3.4.13.19</ecNumber>
    </recommendedName>
</protein>
<dbReference type="PROSITE" id="PS51365">
    <property type="entry name" value="RENAL_DIPEPTIDASE_2"/>
    <property type="match status" value="1"/>
</dbReference>
<evidence type="ECO:0000256" key="1">
    <source>
        <dbReference type="RuleBase" id="RU341113"/>
    </source>
</evidence>
<keyword evidence="1" id="KW-0862">Zinc</keyword>
<dbReference type="GO" id="GO:0070573">
    <property type="term" value="F:metallodipeptidase activity"/>
    <property type="evidence" value="ECO:0007669"/>
    <property type="project" value="InterPro"/>
</dbReference>
<keyword evidence="1" id="KW-0479">Metal-binding</keyword>
<gene>
    <name evidence="2" type="ORF">EI555_003058</name>
</gene>
<keyword evidence="1" id="KW-0732">Signal</keyword>
<keyword evidence="1" id="KW-0325">Glycoprotein</keyword>
<dbReference type="InterPro" id="IPR008257">
    <property type="entry name" value="Pept_M19"/>
</dbReference>
<keyword evidence="1" id="KW-0449">Lipoprotein</keyword>
<dbReference type="SUPFAM" id="SSF51556">
    <property type="entry name" value="Metallo-dependent hydrolases"/>
    <property type="match status" value="1"/>
</dbReference>
<comment type="similarity">
    <text evidence="1">Belongs to the metallo-dependent hydrolases superfamily. Peptidase M19 family.</text>
</comment>
<keyword evidence="1" id="KW-1015">Disulfide bond</keyword>
<dbReference type="GO" id="GO:0098552">
    <property type="term" value="C:side of membrane"/>
    <property type="evidence" value="ECO:0007669"/>
    <property type="project" value="UniProtKB-KW"/>
</dbReference>
<comment type="subcellular location">
    <subcellularLocation>
        <location evidence="1">Membrane</location>
        <topology evidence="1">Lipid-anchor</topology>
        <topology evidence="1">GPI-anchor</topology>
    </subcellularLocation>
</comment>
<accession>A0A4U1FQL5</accession>
<dbReference type="GO" id="GO:0006508">
    <property type="term" value="P:proteolysis"/>
    <property type="evidence" value="ECO:0007669"/>
    <property type="project" value="UniProtKB-KW"/>
</dbReference>
<dbReference type="AlphaFoldDB" id="A0A4U1FQL5"/>
<dbReference type="InterPro" id="IPR032466">
    <property type="entry name" value="Metal_Hydrolase"/>
</dbReference>
<keyword evidence="1" id="KW-0472">Membrane</keyword>
<keyword evidence="1" id="KW-0336">GPI-anchor</keyword>
<dbReference type="Proteomes" id="UP000308365">
    <property type="component" value="Unassembled WGS sequence"/>
</dbReference>
<keyword evidence="1" id="KW-0645">Protease</keyword>
<feature type="chain" id="PRO_5036516847" description="Dipeptidase" evidence="1">
    <location>
        <begin position="19"/>
        <end position="598"/>
    </location>
</feature>
<dbReference type="EC" id="3.4.13.19" evidence="1"/>
<comment type="caution">
    <text evidence="2">The sequence shown here is derived from an EMBL/GenBank/DDBJ whole genome shotgun (WGS) entry which is preliminary data.</text>
</comment>